<evidence type="ECO:0000313" key="2">
    <source>
        <dbReference type="EMBL" id="VAW82035.1"/>
    </source>
</evidence>
<feature type="compositionally biased region" description="Polar residues" evidence="1">
    <location>
        <begin position="107"/>
        <end position="118"/>
    </location>
</feature>
<name>A0A3B0YM86_9ZZZZ</name>
<evidence type="ECO:0008006" key="3">
    <source>
        <dbReference type="Google" id="ProtNLM"/>
    </source>
</evidence>
<proteinExistence type="predicted"/>
<dbReference type="AlphaFoldDB" id="A0A3B0YM86"/>
<gene>
    <name evidence="2" type="ORF">MNBD_GAMMA12-597</name>
</gene>
<evidence type="ECO:0000256" key="1">
    <source>
        <dbReference type="SAM" id="MobiDB-lite"/>
    </source>
</evidence>
<dbReference type="EMBL" id="UOFL01000233">
    <property type="protein sequence ID" value="VAW82035.1"/>
    <property type="molecule type" value="Genomic_DNA"/>
</dbReference>
<feature type="region of interest" description="Disordered" evidence="1">
    <location>
        <begin position="107"/>
        <end position="127"/>
    </location>
</feature>
<protein>
    <recommendedName>
        <fullName evidence="3">SPOR domain-containing protein</fullName>
    </recommendedName>
</protein>
<reference evidence="2" key="1">
    <citation type="submission" date="2018-06" db="EMBL/GenBank/DDBJ databases">
        <authorList>
            <person name="Zhirakovskaya E."/>
        </authorList>
    </citation>
    <scope>NUCLEOTIDE SEQUENCE</scope>
</reference>
<sequence length="285" mass="31960">MRSILLLILSANVVFYFTASLSDTGDRKRLPMTETNISLLCFVGDKPSKECNTGDNMPTTSLNKTQKKISADLGTIASRPAKRIRTRSDGNTGQTLISSKPQQVASLGNPSINTKITTPINPQPRRKPRPIIKKVKMRCRALGPFIDRADALSLNSQLKSLKVRSVVRTVKERERFWVYLQDDRSPSKTVSALRRKGVRTYKIVARKGHRNVVSIGWFNNHSSATNRYKKLASLGFMPKLVVKGSPGKQVWVNYSLPVGKRLSSAARKVVKQAKEESYFQTQRCK</sequence>
<organism evidence="2">
    <name type="scientific">hydrothermal vent metagenome</name>
    <dbReference type="NCBI Taxonomy" id="652676"/>
    <lineage>
        <taxon>unclassified sequences</taxon>
        <taxon>metagenomes</taxon>
        <taxon>ecological metagenomes</taxon>
    </lineage>
</organism>
<accession>A0A3B0YM86</accession>